<dbReference type="InterPro" id="IPR036388">
    <property type="entry name" value="WH-like_DNA-bd_sf"/>
</dbReference>
<feature type="domain" description="HTH luxR-type" evidence="5">
    <location>
        <begin position="267"/>
        <end position="332"/>
    </location>
</feature>
<comment type="caution">
    <text evidence="6">The sequence shown here is derived from an EMBL/GenBank/DDBJ whole genome shotgun (WGS) entry which is preliminary data.</text>
</comment>
<dbReference type="InterPro" id="IPR016032">
    <property type="entry name" value="Sig_transdc_resp-reg_C-effctor"/>
</dbReference>
<dbReference type="Proteomes" id="UP000602532">
    <property type="component" value="Unassembled WGS sequence"/>
</dbReference>
<dbReference type="PRINTS" id="PR00038">
    <property type="entry name" value="HTHLUXR"/>
</dbReference>
<dbReference type="SUPFAM" id="SSF46894">
    <property type="entry name" value="C-terminal effector domain of the bipartite response regulators"/>
    <property type="match status" value="1"/>
</dbReference>
<keyword evidence="2" id="KW-0238">DNA-binding</keyword>
<organism evidence="6 7">
    <name type="scientific">Microbacterium gallinarum</name>
    <dbReference type="NCBI Taxonomy" id="2762209"/>
    <lineage>
        <taxon>Bacteria</taxon>
        <taxon>Bacillati</taxon>
        <taxon>Actinomycetota</taxon>
        <taxon>Actinomycetes</taxon>
        <taxon>Micrococcales</taxon>
        <taxon>Microbacteriaceae</taxon>
        <taxon>Microbacterium</taxon>
    </lineage>
</organism>
<dbReference type="Gene3D" id="3.30.450.40">
    <property type="match status" value="1"/>
</dbReference>
<evidence type="ECO:0000256" key="2">
    <source>
        <dbReference type="ARBA" id="ARBA00023125"/>
    </source>
</evidence>
<dbReference type="InterPro" id="IPR000792">
    <property type="entry name" value="Tscrpt_reg_LuxR_C"/>
</dbReference>
<dbReference type="EMBL" id="JACSPM010000006">
    <property type="protein sequence ID" value="MBD8024856.1"/>
    <property type="molecule type" value="Genomic_DNA"/>
</dbReference>
<evidence type="ECO:0000259" key="5">
    <source>
        <dbReference type="PROSITE" id="PS50043"/>
    </source>
</evidence>
<name>A0ABR8X6A8_9MICO</name>
<evidence type="ECO:0000256" key="3">
    <source>
        <dbReference type="ARBA" id="ARBA00023163"/>
    </source>
</evidence>
<dbReference type="PANTHER" id="PTHR44688">
    <property type="entry name" value="DNA-BINDING TRANSCRIPTIONAL ACTIVATOR DEVR_DOSR"/>
    <property type="match status" value="1"/>
</dbReference>
<keyword evidence="3" id="KW-0804">Transcription</keyword>
<proteinExistence type="predicted"/>
<keyword evidence="7" id="KW-1185">Reference proteome</keyword>
<evidence type="ECO:0000256" key="4">
    <source>
        <dbReference type="SAM" id="MobiDB-lite"/>
    </source>
</evidence>
<dbReference type="PROSITE" id="PS00622">
    <property type="entry name" value="HTH_LUXR_1"/>
    <property type="match status" value="1"/>
</dbReference>
<dbReference type="PROSITE" id="PS50043">
    <property type="entry name" value="HTH_LUXR_2"/>
    <property type="match status" value="1"/>
</dbReference>
<dbReference type="InterPro" id="IPR029016">
    <property type="entry name" value="GAF-like_dom_sf"/>
</dbReference>
<feature type="region of interest" description="Disordered" evidence="4">
    <location>
        <begin position="17"/>
        <end position="57"/>
    </location>
</feature>
<evidence type="ECO:0000256" key="1">
    <source>
        <dbReference type="ARBA" id="ARBA00023015"/>
    </source>
</evidence>
<dbReference type="SUPFAM" id="SSF55781">
    <property type="entry name" value="GAF domain-like"/>
    <property type="match status" value="1"/>
</dbReference>
<dbReference type="Pfam" id="PF00196">
    <property type="entry name" value="GerE"/>
    <property type="match status" value="1"/>
</dbReference>
<dbReference type="PANTHER" id="PTHR44688:SF16">
    <property type="entry name" value="DNA-BINDING TRANSCRIPTIONAL ACTIVATOR DEVR_DOSR"/>
    <property type="match status" value="1"/>
</dbReference>
<dbReference type="CDD" id="cd06170">
    <property type="entry name" value="LuxR_C_like"/>
    <property type="match status" value="1"/>
</dbReference>
<reference evidence="6 7" key="1">
    <citation type="submission" date="2020-08" db="EMBL/GenBank/DDBJ databases">
        <title>A Genomic Blueprint of the Chicken Gut Microbiome.</title>
        <authorList>
            <person name="Gilroy R."/>
            <person name="Ravi A."/>
            <person name="Getino M."/>
            <person name="Pursley I."/>
            <person name="Horton D.L."/>
            <person name="Alikhan N.-F."/>
            <person name="Baker D."/>
            <person name="Gharbi K."/>
            <person name="Hall N."/>
            <person name="Watson M."/>
            <person name="Adriaenssens E.M."/>
            <person name="Foster-Nyarko E."/>
            <person name="Jarju S."/>
            <person name="Secka A."/>
            <person name="Antonio M."/>
            <person name="Oren A."/>
            <person name="Chaudhuri R."/>
            <person name="La Ragione R.M."/>
            <person name="Hildebrand F."/>
            <person name="Pallen M.J."/>
        </authorList>
    </citation>
    <scope>NUCLEOTIDE SEQUENCE [LARGE SCALE GENOMIC DNA]</scope>
    <source>
        <strain evidence="6 7">Sa1CUA4</strain>
    </source>
</reference>
<keyword evidence="1" id="KW-0805">Transcription regulation</keyword>
<sequence>MNGRFFAPGGGLRAAGRALNPGGRVDATKSGEDAVTPGSRYRVSGSPAGEKSNRNDGDTQLLARAVNDLVRRTHFPVAFGGLERGDAIHVTSIAGARTRSLEGLVVQASRGLGGRALVEKRPRLALDYRSSRSITHDYDRAVLGEGISTLIAIPVLVGARARGVIYCGSWSSAPVGDVAARPAFAVAEELSSELRIREEVDRRLALAPPAAPAAASVLAPAAREELRQTYAELRSIAAGVDDPALRDRLARLEQRLAALSQSEKEPALELDVRLSPREIDVLACAALGATNSEIAATLSLREGTVKSYLQSAMAKLDASTRHAAVAKARRAGLLP</sequence>
<protein>
    <submittedName>
        <fullName evidence="6">Response regulator transcription factor</fullName>
    </submittedName>
</protein>
<evidence type="ECO:0000313" key="6">
    <source>
        <dbReference type="EMBL" id="MBD8024856.1"/>
    </source>
</evidence>
<accession>A0ABR8X6A8</accession>
<dbReference type="SMART" id="SM00421">
    <property type="entry name" value="HTH_LUXR"/>
    <property type="match status" value="1"/>
</dbReference>
<dbReference type="Gene3D" id="1.10.10.10">
    <property type="entry name" value="Winged helix-like DNA-binding domain superfamily/Winged helix DNA-binding domain"/>
    <property type="match status" value="1"/>
</dbReference>
<evidence type="ECO:0000313" key="7">
    <source>
        <dbReference type="Proteomes" id="UP000602532"/>
    </source>
</evidence>
<gene>
    <name evidence="6" type="ORF">H9622_14825</name>
</gene>